<reference evidence="1 2" key="1">
    <citation type="submission" date="2022-05" db="EMBL/GenBank/DDBJ databases">
        <authorList>
            <consortium name="Genoscope - CEA"/>
            <person name="William W."/>
        </authorList>
    </citation>
    <scope>NUCLEOTIDE SEQUENCE [LARGE SCALE GENOMIC DNA]</scope>
</reference>
<name>A0ABN8SA81_9CNID</name>
<protein>
    <submittedName>
        <fullName evidence="1">Uncharacterized protein</fullName>
    </submittedName>
</protein>
<keyword evidence="2" id="KW-1185">Reference proteome</keyword>
<dbReference type="EMBL" id="CALNXK010000525">
    <property type="protein sequence ID" value="CAH3187140.1"/>
    <property type="molecule type" value="Genomic_DNA"/>
</dbReference>
<dbReference type="PANTHER" id="PTHR46704">
    <property type="entry name" value="CXC DOMAIN-CONTAINING PROTEIN-RELATED"/>
    <property type="match status" value="1"/>
</dbReference>
<proteinExistence type="predicted"/>
<gene>
    <name evidence="1" type="ORF">PLOB_00036856</name>
</gene>
<organism evidence="1 2">
    <name type="scientific">Porites lobata</name>
    <dbReference type="NCBI Taxonomy" id="104759"/>
    <lineage>
        <taxon>Eukaryota</taxon>
        <taxon>Metazoa</taxon>
        <taxon>Cnidaria</taxon>
        <taxon>Anthozoa</taxon>
        <taxon>Hexacorallia</taxon>
        <taxon>Scleractinia</taxon>
        <taxon>Fungiina</taxon>
        <taxon>Poritidae</taxon>
        <taxon>Porites</taxon>
    </lineage>
</organism>
<feature type="non-terminal residue" evidence="1">
    <location>
        <position position="218"/>
    </location>
</feature>
<feature type="non-terminal residue" evidence="1">
    <location>
        <position position="1"/>
    </location>
</feature>
<comment type="caution">
    <text evidence="1">The sequence shown here is derived from an EMBL/GenBank/DDBJ whole genome shotgun (WGS) entry which is preliminary data.</text>
</comment>
<sequence length="218" mass="24697">LVINGGFKDTLKVWSSDTTRQDIREPASDHEEADTRIVYKQVNILCLDTDVLVLLLAHREQLCQEIWMFAGTSRQRRYIPVHRIPLSEEKRKSLLAFHAITGCDTTSQFYGEGKASEWKVFENAPDLLEHLGEESQISADVLAKAEAFVCKFYNQGTQEVEINKKREAAFRKSKKDLDALPLTQGALILHVKGANYQTMVWHKALEPCPSLPKPEDSG</sequence>
<dbReference type="PANTHER" id="PTHR46704:SF1">
    <property type="entry name" value="TELOMERE LENGTH REGULATION PROTEIN TEL2 HOMOLOG"/>
    <property type="match status" value="1"/>
</dbReference>
<evidence type="ECO:0000313" key="1">
    <source>
        <dbReference type="EMBL" id="CAH3187140.1"/>
    </source>
</evidence>
<dbReference type="Proteomes" id="UP001159405">
    <property type="component" value="Unassembled WGS sequence"/>
</dbReference>
<evidence type="ECO:0000313" key="2">
    <source>
        <dbReference type="Proteomes" id="UP001159405"/>
    </source>
</evidence>
<accession>A0ABN8SA81</accession>